<evidence type="ECO:0000256" key="6">
    <source>
        <dbReference type="ARBA" id="ARBA00022801"/>
    </source>
</evidence>
<dbReference type="FunFam" id="3.30.2010.30:FF:000001">
    <property type="entry name" value="Leukotriene A(4) hydrolase"/>
    <property type="match status" value="1"/>
</dbReference>
<dbReference type="InterPro" id="IPR042097">
    <property type="entry name" value="Aminopeptidase_N-like_N_sf"/>
</dbReference>
<name>A0A7S2TWP0_9EUKA</name>
<dbReference type="InterPro" id="IPR045357">
    <property type="entry name" value="Aminopeptidase_N-like_N"/>
</dbReference>
<dbReference type="SMART" id="SM01263">
    <property type="entry name" value="Leuk-A4-hydro_C"/>
    <property type="match status" value="1"/>
</dbReference>
<gene>
    <name evidence="13" type="ORF">LSP00402_LOCUS14503</name>
</gene>
<keyword evidence="4" id="KW-0645">Protease</keyword>
<feature type="binding site" evidence="11">
    <location>
        <position position="299"/>
    </location>
    <ligand>
        <name>Zn(2+)</name>
        <dbReference type="ChEBI" id="CHEBI:29105"/>
        <note>catalytic</note>
    </ligand>
</feature>
<dbReference type="InterPro" id="IPR001930">
    <property type="entry name" value="Peptidase_M1"/>
</dbReference>
<dbReference type="InterPro" id="IPR015211">
    <property type="entry name" value="Peptidase_M1_C"/>
</dbReference>
<evidence type="ECO:0000256" key="5">
    <source>
        <dbReference type="ARBA" id="ARBA00022723"/>
    </source>
</evidence>
<evidence type="ECO:0000256" key="9">
    <source>
        <dbReference type="PIRSR" id="PIRSR634015-1"/>
    </source>
</evidence>
<dbReference type="Pfam" id="PF09127">
    <property type="entry name" value="Leuk-A4-hydro_C"/>
    <property type="match status" value="1"/>
</dbReference>
<dbReference type="Gene3D" id="1.10.390.10">
    <property type="entry name" value="Neutral Protease Domain 2"/>
    <property type="match status" value="1"/>
</dbReference>
<dbReference type="Pfam" id="PF17900">
    <property type="entry name" value="Peptidase_M1_N"/>
    <property type="match status" value="1"/>
</dbReference>
<feature type="binding site" evidence="10">
    <location>
        <begin position="137"/>
        <end position="139"/>
    </location>
    <ligand>
        <name>a peptide</name>
        <dbReference type="ChEBI" id="CHEBI:60466"/>
    </ligand>
</feature>
<dbReference type="InterPro" id="IPR049980">
    <property type="entry name" value="LTA4H_cat"/>
</dbReference>
<keyword evidence="5 11" id="KW-0479">Metal-binding</keyword>
<dbReference type="SUPFAM" id="SSF63737">
    <property type="entry name" value="Leukotriene A4 hydrolase N-terminal domain"/>
    <property type="match status" value="1"/>
</dbReference>
<dbReference type="GO" id="GO:0005829">
    <property type="term" value="C:cytosol"/>
    <property type="evidence" value="ECO:0007669"/>
    <property type="project" value="TreeGrafter"/>
</dbReference>
<feature type="binding site" evidence="10">
    <location>
        <begin position="582"/>
        <end position="584"/>
    </location>
    <ligand>
        <name>a peptide</name>
        <dbReference type="ChEBI" id="CHEBI:60466"/>
    </ligand>
</feature>
<keyword evidence="7 11" id="KW-0862">Zinc</keyword>
<keyword evidence="6" id="KW-0378">Hydrolase</keyword>
<proteinExistence type="inferred from homology"/>
<dbReference type="GO" id="GO:0006508">
    <property type="term" value="P:proteolysis"/>
    <property type="evidence" value="ECO:0007669"/>
    <property type="project" value="UniProtKB-KW"/>
</dbReference>
<dbReference type="EMBL" id="HBHP01023307">
    <property type="protein sequence ID" value="CAD9770517.1"/>
    <property type="molecule type" value="Transcribed_RNA"/>
</dbReference>
<evidence type="ECO:0000256" key="7">
    <source>
        <dbReference type="ARBA" id="ARBA00022833"/>
    </source>
</evidence>
<keyword evidence="8" id="KW-0482">Metalloprotease</keyword>
<dbReference type="InterPro" id="IPR038502">
    <property type="entry name" value="M1_LTA-4_hydro/amino_C_sf"/>
</dbReference>
<feature type="active site" description="Proton acceptor" evidence="9">
    <location>
        <position position="300"/>
    </location>
</feature>
<evidence type="ECO:0000256" key="11">
    <source>
        <dbReference type="PIRSR" id="PIRSR634015-3"/>
    </source>
</evidence>
<evidence type="ECO:0000256" key="3">
    <source>
        <dbReference type="ARBA" id="ARBA00022490"/>
    </source>
</evidence>
<dbReference type="Pfam" id="PF01433">
    <property type="entry name" value="Peptidase_M1"/>
    <property type="match status" value="1"/>
</dbReference>
<dbReference type="PANTHER" id="PTHR45726:SF3">
    <property type="entry name" value="LEUKOTRIENE A-4 HYDROLASE"/>
    <property type="match status" value="1"/>
</dbReference>
<organism evidence="13">
    <name type="scientific">Lotharella oceanica</name>
    <dbReference type="NCBI Taxonomy" id="641309"/>
    <lineage>
        <taxon>Eukaryota</taxon>
        <taxon>Sar</taxon>
        <taxon>Rhizaria</taxon>
        <taxon>Cercozoa</taxon>
        <taxon>Chlorarachniophyceae</taxon>
        <taxon>Lotharella</taxon>
    </lineage>
</organism>
<dbReference type="FunFam" id="1.10.390.10:FF:000003">
    <property type="entry name" value="Leukotriene A(4) hydrolase"/>
    <property type="match status" value="1"/>
</dbReference>
<feature type="binding site" evidence="10">
    <location>
        <begin position="270"/>
        <end position="275"/>
    </location>
    <ligand>
        <name>a peptide</name>
        <dbReference type="ChEBI" id="CHEBI:60466"/>
    </ligand>
</feature>
<dbReference type="SUPFAM" id="SSF55486">
    <property type="entry name" value="Metalloproteases ('zincins'), catalytic domain"/>
    <property type="match status" value="1"/>
</dbReference>
<feature type="binding site" evidence="11">
    <location>
        <position position="322"/>
    </location>
    <ligand>
        <name>Zn(2+)</name>
        <dbReference type="ChEBI" id="CHEBI:29105"/>
        <note>catalytic</note>
    </ligand>
</feature>
<evidence type="ECO:0000256" key="10">
    <source>
        <dbReference type="PIRSR" id="PIRSR634015-2"/>
    </source>
</evidence>
<dbReference type="GO" id="GO:0008237">
    <property type="term" value="F:metallopeptidase activity"/>
    <property type="evidence" value="ECO:0007669"/>
    <property type="project" value="UniProtKB-KW"/>
</dbReference>
<evidence type="ECO:0000256" key="4">
    <source>
        <dbReference type="ARBA" id="ARBA00022670"/>
    </source>
</evidence>
<dbReference type="Gene3D" id="3.30.2010.30">
    <property type="match status" value="1"/>
</dbReference>
<dbReference type="CDD" id="cd09599">
    <property type="entry name" value="M1_LTA4H"/>
    <property type="match status" value="1"/>
</dbReference>
<evidence type="ECO:0000313" key="13">
    <source>
        <dbReference type="EMBL" id="CAD9770517.1"/>
    </source>
</evidence>
<evidence type="ECO:0000256" key="2">
    <source>
        <dbReference type="ARBA" id="ARBA00010136"/>
    </source>
</evidence>
<reference evidence="13" key="1">
    <citation type="submission" date="2021-01" db="EMBL/GenBank/DDBJ databases">
        <authorList>
            <person name="Corre E."/>
            <person name="Pelletier E."/>
            <person name="Niang G."/>
            <person name="Scheremetjew M."/>
            <person name="Finn R."/>
            <person name="Kale V."/>
            <person name="Holt S."/>
            <person name="Cochrane G."/>
            <person name="Meng A."/>
            <person name="Brown T."/>
            <person name="Cohen L."/>
        </authorList>
    </citation>
    <scope>NUCLEOTIDE SEQUENCE</scope>
    <source>
        <strain evidence="13">CCMP622</strain>
    </source>
</reference>
<feature type="binding site" evidence="11">
    <location>
        <position position="303"/>
    </location>
    <ligand>
        <name>Zn(2+)</name>
        <dbReference type="ChEBI" id="CHEBI:29105"/>
        <note>catalytic</note>
    </ligand>
</feature>
<evidence type="ECO:0000256" key="8">
    <source>
        <dbReference type="ARBA" id="ARBA00023049"/>
    </source>
</evidence>
<comment type="subcellular location">
    <subcellularLocation>
        <location evidence="1">Cytoplasm</location>
    </subcellularLocation>
</comment>
<dbReference type="InterPro" id="IPR034015">
    <property type="entry name" value="M1_LTA4H"/>
</dbReference>
<dbReference type="GO" id="GO:0008270">
    <property type="term" value="F:zinc ion binding"/>
    <property type="evidence" value="ECO:0007669"/>
    <property type="project" value="InterPro"/>
</dbReference>
<comment type="similarity">
    <text evidence="2">Belongs to the peptidase M1 family.</text>
</comment>
<accession>A0A7S2TWP0</accession>
<feature type="active site" description="Proton donor" evidence="9">
    <location>
        <position position="387"/>
    </location>
</feature>
<dbReference type="InterPro" id="IPR027268">
    <property type="entry name" value="Peptidase_M4/M1_CTD_sf"/>
</dbReference>
<evidence type="ECO:0000256" key="1">
    <source>
        <dbReference type="ARBA" id="ARBA00004496"/>
    </source>
</evidence>
<evidence type="ECO:0000259" key="12">
    <source>
        <dbReference type="SMART" id="SM01263"/>
    </source>
</evidence>
<keyword evidence="3" id="KW-0963">Cytoplasm</keyword>
<dbReference type="Gene3D" id="1.25.40.320">
    <property type="entry name" value="Peptidase M1, leukotriene A4 hydrolase/aminopeptidase C-terminal domain"/>
    <property type="match status" value="1"/>
</dbReference>
<dbReference type="InterPro" id="IPR016024">
    <property type="entry name" value="ARM-type_fold"/>
</dbReference>
<protein>
    <recommendedName>
        <fullName evidence="12">Peptidase M1 leukotriene A4 hydrolase/aminopeptidase C-terminal domain-containing protein</fullName>
    </recommendedName>
</protein>
<dbReference type="PANTHER" id="PTHR45726">
    <property type="entry name" value="LEUKOTRIENE A-4 HYDROLASE"/>
    <property type="match status" value="1"/>
</dbReference>
<dbReference type="AlphaFoldDB" id="A0A7S2TWP0"/>
<comment type="cofactor">
    <cofactor evidence="11">
        <name>Zn(2+)</name>
        <dbReference type="ChEBI" id="CHEBI:29105"/>
    </cofactor>
    <text evidence="11">Binds 1 zinc ion per subunit.</text>
</comment>
<dbReference type="Gene3D" id="2.60.40.1730">
    <property type="entry name" value="tricorn interacting facor f3 domain"/>
    <property type="match status" value="1"/>
</dbReference>
<dbReference type="SUPFAM" id="SSF48371">
    <property type="entry name" value="ARM repeat"/>
    <property type="match status" value="1"/>
</dbReference>
<feature type="domain" description="Peptidase M1 leukotriene A4 hydrolase/aminopeptidase C-terminal" evidence="12">
    <location>
        <begin position="470"/>
        <end position="626"/>
    </location>
</feature>
<dbReference type="PRINTS" id="PR00756">
    <property type="entry name" value="ALADIPTASE"/>
</dbReference>
<sequence length="630" mass="70973">MSGTVDKKADDASFANLKEVQVESYHLELKVDFAAKSLGGYIDMVTVGLTDAKSVVLDTRELTIQKVENTKGEKIDFTLPEKPHPVFGSKLTVNVALKKGEKKAFRIYYVTAPTSSAIQWLPPSNTAGKKHPYLFTQCQAIHARSMIPCMDSPGVKSRYTARVEVPSALTALMSAKSLTKEAKKSPSGTTAFYEFKQDVPTPSYLVALVVGNLKEKVIGPRSSVWSEPEMVDAGAYEFALTEEYLKKGEEIAGPYVWGRYDILLLPPSFPYGGMENPCLTFVTPTLLAGDRSLATVVIHEISHSWMGNLVTCETWKDFWMNEGFCRMLELKIIKALFGAKHFDLHACIGLKALRESIKMYGDEHNFTKMRPELEGVDPDDAFSSVPYEKGLNFLIYLENLIGGEKVMNPLLKSYCEKFKFSTITAEEFKEFFIATCTEAKVDKKVLDSIEWEKWWTTPGMPYKANKFDRSMIDVAVKAAADASNGGSVDGKMMEKWSTHEMVVFLDALEDIEVKRIEEAKKADKFEEFTEKFQKILIGLEKTFPFSKSRNSEIRFRWYKVGIRAEWEPVFEAAKGLATEQGRMKFVRPLYRLLFASKLGKKMAVETFQAKRQVYHSIAAKMVAKDLGLAK</sequence>
<dbReference type="InterPro" id="IPR014782">
    <property type="entry name" value="Peptidase_M1_dom"/>
</dbReference>